<sequence>MGASDSFVWRHTKDGIYSIKSSYIIAASLLDPRRPIPLGLNLQSRGLPNNNSCQHCGDQNQQSHVSSLPSLDDDIVSTNDVLHLDAALTFGFTLTGLPLTSTTINKLLFENRSFSFDKIITSFEIPENGRMHNH</sequence>
<reference evidence="1 2" key="1">
    <citation type="submission" date="2021-05" db="EMBL/GenBank/DDBJ databases">
        <title>Genome Assembly of Synthetic Allotetraploid Brassica napus Reveals Homoeologous Exchanges between Subgenomes.</title>
        <authorList>
            <person name="Davis J.T."/>
        </authorList>
    </citation>
    <scope>NUCLEOTIDE SEQUENCE [LARGE SCALE GENOMIC DNA]</scope>
    <source>
        <strain evidence="2">cv. Da-Ae</strain>
        <tissue evidence="1">Seedling</tissue>
    </source>
</reference>
<evidence type="ECO:0000313" key="2">
    <source>
        <dbReference type="Proteomes" id="UP000824890"/>
    </source>
</evidence>
<dbReference type="Proteomes" id="UP000824890">
    <property type="component" value="Unassembled WGS sequence"/>
</dbReference>
<organism evidence="1 2">
    <name type="scientific">Brassica napus</name>
    <name type="common">Rape</name>
    <dbReference type="NCBI Taxonomy" id="3708"/>
    <lineage>
        <taxon>Eukaryota</taxon>
        <taxon>Viridiplantae</taxon>
        <taxon>Streptophyta</taxon>
        <taxon>Embryophyta</taxon>
        <taxon>Tracheophyta</taxon>
        <taxon>Spermatophyta</taxon>
        <taxon>Magnoliopsida</taxon>
        <taxon>eudicotyledons</taxon>
        <taxon>Gunneridae</taxon>
        <taxon>Pentapetalae</taxon>
        <taxon>rosids</taxon>
        <taxon>malvids</taxon>
        <taxon>Brassicales</taxon>
        <taxon>Brassicaceae</taxon>
        <taxon>Brassiceae</taxon>
        <taxon>Brassica</taxon>
    </lineage>
</organism>
<dbReference type="EMBL" id="JAGKQM010000013">
    <property type="protein sequence ID" value="KAH0893391.1"/>
    <property type="molecule type" value="Genomic_DNA"/>
</dbReference>
<name>A0ABQ8AMR2_BRANA</name>
<keyword evidence="2" id="KW-1185">Reference proteome</keyword>
<comment type="caution">
    <text evidence="1">The sequence shown here is derived from an EMBL/GenBank/DDBJ whole genome shotgun (WGS) entry which is preliminary data.</text>
</comment>
<evidence type="ECO:0000313" key="1">
    <source>
        <dbReference type="EMBL" id="KAH0893391.1"/>
    </source>
</evidence>
<proteinExistence type="predicted"/>
<gene>
    <name evidence="1" type="ORF">HID58_055820</name>
</gene>
<protein>
    <submittedName>
        <fullName evidence="1">Uncharacterized protein</fullName>
    </submittedName>
</protein>
<accession>A0ABQ8AMR2</accession>